<keyword evidence="1" id="KW-1133">Transmembrane helix</keyword>
<keyword evidence="1" id="KW-0812">Transmembrane</keyword>
<accession>A0A841GRL0</accession>
<organism evidence="2 3">
    <name type="scientific">Longimicrobium terrae</name>
    <dbReference type="NCBI Taxonomy" id="1639882"/>
    <lineage>
        <taxon>Bacteria</taxon>
        <taxon>Pseudomonadati</taxon>
        <taxon>Gemmatimonadota</taxon>
        <taxon>Longimicrobiia</taxon>
        <taxon>Longimicrobiales</taxon>
        <taxon>Longimicrobiaceae</taxon>
        <taxon>Longimicrobium</taxon>
    </lineage>
</organism>
<dbReference type="Proteomes" id="UP000582837">
    <property type="component" value="Unassembled WGS sequence"/>
</dbReference>
<evidence type="ECO:0000313" key="2">
    <source>
        <dbReference type="EMBL" id="MBB6068909.1"/>
    </source>
</evidence>
<gene>
    <name evidence="2" type="ORF">HNQ61_000520</name>
</gene>
<dbReference type="RefSeq" id="WP_170031391.1">
    <property type="nucleotide sequence ID" value="NZ_JABDTL010000001.1"/>
</dbReference>
<keyword evidence="1" id="KW-0472">Membrane</keyword>
<sequence length="213" mass="24636">MTDQTWSELLPSVIVGVLAGAAGVGIGLSVRGAVRRAFQGRDAFEIDEAELGVGSQKLVLRANREDVRVAYQLWVELSTRKIGLPIDYDDDVIVEIYDSWYHFFGITRELIKDIPPSKLRSGESIQALIQLSIDVLNEGMRPHLTRWQARFRRWYDRELSNPDNILVEPQELQKRFPRYDELTDDMDLVNARLMYYRDQMRKFVFGESAQVVK</sequence>
<evidence type="ECO:0000256" key="1">
    <source>
        <dbReference type="SAM" id="Phobius"/>
    </source>
</evidence>
<protein>
    <submittedName>
        <fullName evidence="2">Uncharacterized protein</fullName>
    </submittedName>
</protein>
<dbReference type="AlphaFoldDB" id="A0A841GRL0"/>
<proteinExistence type="predicted"/>
<keyword evidence="3" id="KW-1185">Reference proteome</keyword>
<evidence type="ECO:0000313" key="3">
    <source>
        <dbReference type="Proteomes" id="UP000582837"/>
    </source>
</evidence>
<comment type="caution">
    <text evidence="2">The sequence shown here is derived from an EMBL/GenBank/DDBJ whole genome shotgun (WGS) entry which is preliminary data.</text>
</comment>
<dbReference type="EMBL" id="JACHIA010000001">
    <property type="protein sequence ID" value="MBB6068909.1"/>
    <property type="molecule type" value="Genomic_DNA"/>
</dbReference>
<feature type="transmembrane region" description="Helical" evidence="1">
    <location>
        <begin position="12"/>
        <end position="34"/>
    </location>
</feature>
<name>A0A841GRL0_9BACT</name>
<reference evidence="2 3" key="1">
    <citation type="submission" date="2020-08" db="EMBL/GenBank/DDBJ databases">
        <title>Genomic Encyclopedia of Type Strains, Phase IV (KMG-IV): sequencing the most valuable type-strain genomes for metagenomic binning, comparative biology and taxonomic classification.</title>
        <authorList>
            <person name="Goeker M."/>
        </authorList>
    </citation>
    <scope>NUCLEOTIDE SEQUENCE [LARGE SCALE GENOMIC DNA]</scope>
    <source>
        <strain evidence="2 3">DSM 29007</strain>
    </source>
</reference>